<name>A0A392SJS3_9FABA</name>
<feature type="non-terminal residue" evidence="1">
    <location>
        <position position="86"/>
    </location>
</feature>
<proteinExistence type="predicted"/>
<organism evidence="1 2">
    <name type="scientific">Trifolium medium</name>
    <dbReference type="NCBI Taxonomy" id="97028"/>
    <lineage>
        <taxon>Eukaryota</taxon>
        <taxon>Viridiplantae</taxon>
        <taxon>Streptophyta</taxon>
        <taxon>Embryophyta</taxon>
        <taxon>Tracheophyta</taxon>
        <taxon>Spermatophyta</taxon>
        <taxon>Magnoliopsida</taxon>
        <taxon>eudicotyledons</taxon>
        <taxon>Gunneridae</taxon>
        <taxon>Pentapetalae</taxon>
        <taxon>rosids</taxon>
        <taxon>fabids</taxon>
        <taxon>Fabales</taxon>
        <taxon>Fabaceae</taxon>
        <taxon>Papilionoideae</taxon>
        <taxon>50 kb inversion clade</taxon>
        <taxon>NPAAA clade</taxon>
        <taxon>Hologalegina</taxon>
        <taxon>IRL clade</taxon>
        <taxon>Trifolieae</taxon>
        <taxon>Trifolium</taxon>
    </lineage>
</organism>
<dbReference type="EMBL" id="LXQA010396280">
    <property type="protein sequence ID" value="MCI49123.1"/>
    <property type="molecule type" value="Genomic_DNA"/>
</dbReference>
<evidence type="ECO:0000313" key="1">
    <source>
        <dbReference type="EMBL" id="MCI49123.1"/>
    </source>
</evidence>
<evidence type="ECO:0000313" key="2">
    <source>
        <dbReference type="Proteomes" id="UP000265520"/>
    </source>
</evidence>
<sequence>MIESARNNGNEVEIYFQHSIDENHEFAELTEEEMVMFDQVIESATNPNVGSQCVDPPIQEDEEISEKNFPTAEELIQQEQEMVEEE</sequence>
<protein>
    <submittedName>
        <fullName evidence="1">Uncharacterized protein</fullName>
    </submittedName>
</protein>
<accession>A0A392SJS3</accession>
<keyword evidence="2" id="KW-1185">Reference proteome</keyword>
<dbReference type="Proteomes" id="UP000265520">
    <property type="component" value="Unassembled WGS sequence"/>
</dbReference>
<dbReference type="AlphaFoldDB" id="A0A392SJS3"/>
<reference evidence="1 2" key="1">
    <citation type="journal article" date="2018" name="Front. Plant Sci.">
        <title>Red Clover (Trifolium pratense) and Zigzag Clover (T. medium) - A Picture of Genomic Similarities and Differences.</title>
        <authorList>
            <person name="Dluhosova J."/>
            <person name="Istvanek J."/>
            <person name="Nedelnik J."/>
            <person name="Repkova J."/>
        </authorList>
    </citation>
    <scope>NUCLEOTIDE SEQUENCE [LARGE SCALE GENOMIC DNA]</scope>
    <source>
        <strain evidence="2">cv. 10/8</strain>
        <tissue evidence="1">Leaf</tissue>
    </source>
</reference>
<comment type="caution">
    <text evidence="1">The sequence shown here is derived from an EMBL/GenBank/DDBJ whole genome shotgun (WGS) entry which is preliminary data.</text>
</comment>